<keyword evidence="4" id="KW-0804">Transcription</keyword>
<dbReference type="SUPFAM" id="SSF47113">
    <property type="entry name" value="Histone-fold"/>
    <property type="match status" value="1"/>
</dbReference>
<feature type="domain" description="TATA box binding protein associated factor (TAF) histone-like fold" evidence="7">
    <location>
        <begin position="5"/>
        <end position="71"/>
    </location>
</feature>
<evidence type="ECO:0000313" key="8">
    <source>
        <dbReference type="EMBL" id="KAG2437106.1"/>
    </source>
</evidence>
<evidence type="ECO:0000256" key="6">
    <source>
        <dbReference type="SAM" id="MobiDB-lite"/>
    </source>
</evidence>
<dbReference type="Proteomes" id="UP000613740">
    <property type="component" value="Unassembled WGS sequence"/>
</dbReference>
<evidence type="ECO:0000256" key="2">
    <source>
        <dbReference type="ARBA" id="ARBA00007688"/>
    </source>
</evidence>
<feature type="region of interest" description="Disordered" evidence="6">
    <location>
        <begin position="182"/>
        <end position="211"/>
    </location>
</feature>
<evidence type="ECO:0000313" key="9">
    <source>
        <dbReference type="Proteomes" id="UP000613740"/>
    </source>
</evidence>
<dbReference type="Gene3D" id="1.25.40.770">
    <property type="entry name" value="TAF6, C-terminal HEAT repeat domain"/>
    <property type="match status" value="1"/>
</dbReference>
<dbReference type="GO" id="GO:0000124">
    <property type="term" value="C:SAGA complex"/>
    <property type="evidence" value="ECO:0007669"/>
    <property type="project" value="InterPro"/>
</dbReference>
<evidence type="ECO:0000256" key="1">
    <source>
        <dbReference type="ARBA" id="ARBA00004123"/>
    </source>
</evidence>
<comment type="similarity">
    <text evidence="2">Belongs to the TAF6 family.</text>
</comment>
<dbReference type="Gene3D" id="1.10.20.10">
    <property type="entry name" value="Histone, subunit A"/>
    <property type="match status" value="1"/>
</dbReference>
<dbReference type="InterPro" id="IPR009072">
    <property type="entry name" value="Histone-fold"/>
</dbReference>
<keyword evidence="5" id="KW-0539">Nucleus</keyword>
<dbReference type="CDD" id="cd08050">
    <property type="entry name" value="TAF6C"/>
    <property type="match status" value="1"/>
</dbReference>
<dbReference type="InterPro" id="IPR037796">
    <property type="entry name" value="TAF6"/>
</dbReference>
<dbReference type="Pfam" id="PF07571">
    <property type="entry name" value="TAF6_C"/>
    <property type="match status" value="1"/>
</dbReference>
<sequence length="812" mass="82187">MSNPNFITPGSIRAIALSVDVTYLTEEAAKALAPDVEYRLREVIQDALKFARHSKRTKLTTQDINDALRLRNIEPLYGFLNNNDPAKFVRATGAPDLYFVRDDTVPLEQITCAPLPKAPAATTVMPHWLFINGVQPQTEENAAVDPRPAPKRQRLAAGAAAAGAGAGAGAAAVAGQADAVAGQKRKPGQDGADAAGGAAAAAGGAPVGQPGERVAMPVAHILSDEMQRLLQQIKATLGNPSPATLDAGSDERGEGGLWGCVLELDAAERGAGANGSGLLLTPMQRAVLTTVQRDPGMQQLLPYLTKHVGDEVAGGLRQLPRLHMVLRLVQALMLNPAVSLEPYLHSLMPPLLTCLMAKSLGNGPTCDHWALRDAAAAVVARICGRFGEPYYSLQVKVSKQLLRALLDGSKPLPTHYGAVAGLAALGPATVRLLLLPQLEPYLTKLQPSLPGGGLAGAAAAVAGGSVGAPAPGAGKEGVRQFEATRVYGALLQAAGSAMYDKLMAVAADSLPQHLFRTAGRVRRSLAPKQEAEAAAAAATPTTSPGVKQEPAAAGAAPGVAAPAAAAVVAAPPPVANPAIPEVVAVPAPAPDPTMEATWQRLQSDPKATQCMQVFQVITANPGSKQSLSLLESLQQLTNRADGRANSGQAILYQLGKLGIGPPSAAKQYRASVAAAAAAAAAAAKGQPVANGLQSPPPAGAGGAGSGMSVTPPGSALRTPGSNIAAAGGQAHLGKGGRSSGAAAAAAAGGSGAGAAGGAGSSEPASRSVRAVLAESWREDADLGEVVGALTTLFGPAFLTRLPQPPQLPIMTL</sequence>
<dbReference type="EMBL" id="JAEHOD010000047">
    <property type="protein sequence ID" value="KAG2437106.1"/>
    <property type="molecule type" value="Genomic_DNA"/>
</dbReference>
<dbReference type="PANTHER" id="PTHR10221">
    <property type="entry name" value="TRANSCRIPTION INITIATION FACTOR TFIID SUBUNIT 6"/>
    <property type="match status" value="1"/>
</dbReference>
<dbReference type="GO" id="GO:0051123">
    <property type="term" value="P:RNA polymerase II preinitiation complex assembly"/>
    <property type="evidence" value="ECO:0007669"/>
    <property type="project" value="TreeGrafter"/>
</dbReference>
<dbReference type="InterPro" id="IPR004823">
    <property type="entry name" value="TAF_TATA-bd_Histone-like_dom"/>
</dbReference>
<feature type="region of interest" description="Disordered" evidence="6">
    <location>
        <begin position="526"/>
        <end position="550"/>
    </location>
</feature>
<dbReference type="GO" id="GO:0046982">
    <property type="term" value="F:protein heterodimerization activity"/>
    <property type="evidence" value="ECO:0007669"/>
    <property type="project" value="InterPro"/>
</dbReference>
<name>A0A835TF43_9CHLO</name>
<feature type="region of interest" description="Disordered" evidence="6">
    <location>
        <begin position="687"/>
        <end position="744"/>
    </location>
</feature>
<comment type="caution">
    <text evidence="8">The sequence shown here is derived from an EMBL/GenBank/DDBJ whole genome shotgun (WGS) entry which is preliminary data.</text>
</comment>
<keyword evidence="3" id="KW-0805">Transcription regulation</keyword>
<dbReference type="InterPro" id="IPR016024">
    <property type="entry name" value="ARM-type_fold"/>
</dbReference>
<dbReference type="GO" id="GO:0003713">
    <property type="term" value="F:transcription coactivator activity"/>
    <property type="evidence" value="ECO:0007669"/>
    <property type="project" value="TreeGrafter"/>
</dbReference>
<organism evidence="8 9">
    <name type="scientific">Chlamydomonas schloesseri</name>
    <dbReference type="NCBI Taxonomy" id="2026947"/>
    <lineage>
        <taxon>Eukaryota</taxon>
        <taxon>Viridiplantae</taxon>
        <taxon>Chlorophyta</taxon>
        <taxon>core chlorophytes</taxon>
        <taxon>Chlorophyceae</taxon>
        <taxon>CS clade</taxon>
        <taxon>Chlamydomonadales</taxon>
        <taxon>Chlamydomonadaceae</taxon>
        <taxon>Chlamydomonas</taxon>
    </lineage>
</organism>
<proteinExistence type="inferred from homology"/>
<dbReference type="GO" id="GO:0005669">
    <property type="term" value="C:transcription factor TFIID complex"/>
    <property type="evidence" value="ECO:0007669"/>
    <property type="project" value="InterPro"/>
</dbReference>
<dbReference type="GO" id="GO:0046695">
    <property type="term" value="C:SLIK (SAGA-like) complex"/>
    <property type="evidence" value="ECO:0007669"/>
    <property type="project" value="InterPro"/>
</dbReference>
<dbReference type="SUPFAM" id="SSF48371">
    <property type="entry name" value="ARM repeat"/>
    <property type="match status" value="1"/>
</dbReference>
<dbReference type="PANTHER" id="PTHR10221:SF9">
    <property type="entry name" value="TRANSCRIPTION INITIATION FACTOR TFIID SUBUNIT 6"/>
    <property type="match status" value="1"/>
</dbReference>
<protein>
    <recommendedName>
        <fullName evidence="7">TATA box binding protein associated factor (TAF) histone-like fold domain-containing protein</fullName>
    </recommendedName>
</protein>
<dbReference type="Pfam" id="PF02969">
    <property type="entry name" value="TAF"/>
    <property type="match status" value="1"/>
</dbReference>
<comment type="subcellular location">
    <subcellularLocation>
        <location evidence="1">Nucleus</location>
    </subcellularLocation>
</comment>
<dbReference type="OrthoDB" id="361039at2759"/>
<accession>A0A835TF43</accession>
<dbReference type="InterPro" id="IPR011442">
    <property type="entry name" value="TAF6_C"/>
</dbReference>
<reference evidence="8" key="1">
    <citation type="journal article" date="2020" name="bioRxiv">
        <title>Comparative genomics of Chlamydomonas.</title>
        <authorList>
            <person name="Craig R.J."/>
            <person name="Hasan A.R."/>
            <person name="Ness R.W."/>
            <person name="Keightley P.D."/>
        </authorList>
    </citation>
    <scope>NUCLEOTIDE SEQUENCE</scope>
    <source>
        <strain evidence="8">CCAP 11/173</strain>
    </source>
</reference>
<gene>
    <name evidence="8" type="ORF">HYH02_011363</name>
</gene>
<evidence type="ECO:0000259" key="7">
    <source>
        <dbReference type="SMART" id="SM00803"/>
    </source>
</evidence>
<dbReference type="AlphaFoldDB" id="A0A835TF43"/>
<dbReference type="GO" id="GO:0016251">
    <property type="term" value="F:RNA polymerase II general transcription initiation factor activity"/>
    <property type="evidence" value="ECO:0007669"/>
    <property type="project" value="InterPro"/>
</dbReference>
<dbReference type="CDD" id="cd22931">
    <property type="entry name" value="HFD_TAF6"/>
    <property type="match status" value="1"/>
</dbReference>
<dbReference type="SMART" id="SM00803">
    <property type="entry name" value="TAF"/>
    <property type="match status" value="1"/>
</dbReference>
<feature type="compositionally biased region" description="Low complexity" evidence="6">
    <location>
        <begin position="189"/>
        <end position="211"/>
    </location>
</feature>
<evidence type="ECO:0000256" key="5">
    <source>
        <dbReference type="ARBA" id="ARBA00023242"/>
    </source>
</evidence>
<dbReference type="InterPro" id="IPR046344">
    <property type="entry name" value="TAF6_C_sf"/>
</dbReference>
<evidence type="ECO:0000256" key="3">
    <source>
        <dbReference type="ARBA" id="ARBA00023015"/>
    </source>
</evidence>
<keyword evidence="9" id="KW-1185">Reference proteome</keyword>
<evidence type="ECO:0000256" key="4">
    <source>
        <dbReference type="ARBA" id="ARBA00023163"/>
    </source>
</evidence>